<organism evidence="3 4">
    <name type="scientific">Drosophila rubida</name>
    <dbReference type="NCBI Taxonomy" id="30044"/>
    <lineage>
        <taxon>Eukaryota</taxon>
        <taxon>Metazoa</taxon>
        <taxon>Ecdysozoa</taxon>
        <taxon>Arthropoda</taxon>
        <taxon>Hexapoda</taxon>
        <taxon>Insecta</taxon>
        <taxon>Pterygota</taxon>
        <taxon>Neoptera</taxon>
        <taxon>Endopterygota</taxon>
        <taxon>Diptera</taxon>
        <taxon>Brachycera</taxon>
        <taxon>Muscomorpha</taxon>
        <taxon>Ephydroidea</taxon>
        <taxon>Drosophilidae</taxon>
        <taxon>Drosophila</taxon>
    </lineage>
</organism>
<sequence length="270" mass="31036">TPAKCPVSKCDAIVFPSNMMMHMLDKHSYEVGNTNSEIFDRKPIVFHIDPTRLEYGDNRCVATLAYGGSSDRPESQPGCCYLTLPNAALINYQRTYDNFLPIMLMVCRSNWFAHLQNKQLEQQLSSLSGNKAGIYVFWMVAPKTTRKLYYTLTIHDRYYHNSRSVIRAVRDFTCSQNPSDFMVNEDNYLLLRDSEILELMSRPSSTAWGKQKRGIPVEIIVYENPMAPKNETQRPDEGREVLTKMPHTKAQLQRTVKGKLSLNKRPLSKT</sequence>
<evidence type="ECO:0000259" key="2">
    <source>
        <dbReference type="Pfam" id="PF15866"/>
    </source>
</evidence>
<reference evidence="3" key="1">
    <citation type="journal article" date="2021" name="Mol. Ecol. Resour.">
        <title>Phylogenomic analyses of the genus Drosophila reveals genomic signals of climate adaptation.</title>
        <authorList>
            <person name="Li F."/>
            <person name="Rane R.V."/>
            <person name="Luria V."/>
            <person name="Xiong Z."/>
            <person name="Chen J."/>
            <person name="Li Z."/>
            <person name="Catullo R.A."/>
            <person name="Griffin P.C."/>
            <person name="Schiffer M."/>
            <person name="Pearce S."/>
            <person name="Lee S.F."/>
            <person name="McElroy K."/>
            <person name="Stocker A."/>
            <person name="Shirriffs J."/>
            <person name="Cockerell F."/>
            <person name="Coppin C."/>
            <person name="Sgro C.M."/>
            <person name="Karger A."/>
            <person name="Cain J.W."/>
            <person name="Weber J.A."/>
            <person name="Santpere G."/>
            <person name="Kirschner M.W."/>
            <person name="Hoffmann A.A."/>
            <person name="Oakeshott J.G."/>
            <person name="Zhang G."/>
        </authorList>
    </citation>
    <scope>NUCLEOTIDE SEQUENCE</scope>
    <source>
        <strain evidence="3">BGI-SZ-2011g</strain>
    </source>
</reference>
<name>A0AAD4K1N7_9MUSC</name>
<accession>A0AAD4K1N7</accession>
<feature type="domain" description="DUF4729" evidence="2">
    <location>
        <begin position="4"/>
        <end position="201"/>
    </location>
</feature>
<dbReference type="EMBL" id="JAJJHW010002585">
    <property type="protein sequence ID" value="KAH8370856.1"/>
    <property type="molecule type" value="Genomic_DNA"/>
</dbReference>
<feature type="compositionally biased region" description="Basic and acidic residues" evidence="1">
    <location>
        <begin position="231"/>
        <end position="242"/>
    </location>
</feature>
<protein>
    <recommendedName>
        <fullName evidence="2">DUF4729 domain-containing protein</fullName>
    </recommendedName>
</protein>
<feature type="region of interest" description="Disordered" evidence="1">
    <location>
        <begin position="227"/>
        <end position="270"/>
    </location>
</feature>
<evidence type="ECO:0000313" key="3">
    <source>
        <dbReference type="EMBL" id="KAH8370856.1"/>
    </source>
</evidence>
<dbReference type="Proteomes" id="UP001200034">
    <property type="component" value="Unassembled WGS sequence"/>
</dbReference>
<proteinExistence type="predicted"/>
<evidence type="ECO:0000313" key="4">
    <source>
        <dbReference type="Proteomes" id="UP001200034"/>
    </source>
</evidence>
<evidence type="ECO:0000256" key="1">
    <source>
        <dbReference type="SAM" id="MobiDB-lite"/>
    </source>
</evidence>
<keyword evidence="4" id="KW-1185">Reference proteome</keyword>
<feature type="non-terminal residue" evidence="3">
    <location>
        <position position="1"/>
    </location>
</feature>
<gene>
    <name evidence="3" type="ORF">KR093_005221</name>
</gene>
<dbReference type="AlphaFoldDB" id="A0AAD4K1N7"/>
<dbReference type="Pfam" id="PF15866">
    <property type="entry name" value="DUF4729"/>
    <property type="match status" value="1"/>
</dbReference>
<feature type="non-terminal residue" evidence="3">
    <location>
        <position position="270"/>
    </location>
</feature>
<dbReference type="InterPro" id="IPR031732">
    <property type="entry name" value="DUF4729"/>
</dbReference>
<comment type="caution">
    <text evidence="3">The sequence shown here is derived from an EMBL/GenBank/DDBJ whole genome shotgun (WGS) entry which is preliminary data.</text>
</comment>